<dbReference type="Gene3D" id="2.30.110.10">
    <property type="entry name" value="Electron Transport, Fmn-binding Protein, Chain A"/>
    <property type="match status" value="1"/>
</dbReference>
<protein>
    <recommendedName>
        <fullName evidence="3">Pyridoxamine 5'-phosphate oxidase</fullName>
    </recommendedName>
</protein>
<dbReference type="SUPFAM" id="SSF50475">
    <property type="entry name" value="FMN-binding split barrel"/>
    <property type="match status" value="1"/>
</dbReference>
<dbReference type="Pfam" id="PF12900">
    <property type="entry name" value="Pyridox_ox_2"/>
    <property type="match status" value="1"/>
</dbReference>
<reference evidence="1 2" key="1">
    <citation type="submission" date="2016-11" db="EMBL/GenBank/DDBJ databases">
        <authorList>
            <person name="Jaros S."/>
            <person name="Januszkiewicz K."/>
            <person name="Wedrychowicz H."/>
        </authorList>
    </citation>
    <scope>NUCLEOTIDE SEQUENCE [LARGE SCALE GENOMIC DNA]</scope>
    <source>
        <strain evidence="1 2">DSM 15929</strain>
    </source>
</reference>
<dbReference type="RefSeq" id="WP_073275479.1">
    <property type="nucleotide sequence ID" value="NZ_FRAC01000010.1"/>
</dbReference>
<dbReference type="PANTHER" id="PTHR34071">
    <property type="entry name" value="5-NITROIMIDAZOLE ANTIBIOTICS RESISTANCE PROTEIN, NIMA-FAMILY-RELATED PROTEIN-RELATED"/>
    <property type="match status" value="1"/>
</dbReference>
<sequence>MRRKDREIIDINEILSIVRKCDTCRIALFDKEYPYIVPMSFGCNYDTGKLELYFHCALEGLKLDLIKNNNHAAFEMDCSHKLVTGESACEYTMEFESVCGQGLIEILKAEEKRDALTFLMKQYSDADSFQFQDRILDKITIFKLNVQSITGKRLIKK</sequence>
<evidence type="ECO:0008006" key="3">
    <source>
        <dbReference type="Google" id="ProtNLM"/>
    </source>
</evidence>
<dbReference type="OrthoDB" id="9794935at2"/>
<gene>
    <name evidence="1" type="ORF">SAMN02745136_02055</name>
</gene>
<evidence type="ECO:0000313" key="2">
    <source>
        <dbReference type="Proteomes" id="UP000184386"/>
    </source>
</evidence>
<proteinExistence type="predicted"/>
<evidence type="ECO:0000313" key="1">
    <source>
        <dbReference type="EMBL" id="SHK24283.1"/>
    </source>
</evidence>
<dbReference type="Proteomes" id="UP000184386">
    <property type="component" value="Unassembled WGS sequence"/>
</dbReference>
<dbReference type="InterPro" id="IPR012349">
    <property type="entry name" value="Split_barrel_FMN-bd"/>
</dbReference>
<name>A0A1M6QVZ1_9FIRM</name>
<dbReference type="PANTHER" id="PTHR34071:SF2">
    <property type="entry name" value="FLAVIN-NUCLEOTIDE-BINDING PROTEIN"/>
    <property type="match status" value="1"/>
</dbReference>
<accession>A0A1M6QVZ1</accession>
<keyword evidence="2" id="KW-1185">Reference proteome</keyword>
<dbReference type="EMBL" id="FRAC01000010">
    <property type="protein sequence ID" value="SHK24283.1"/>
    <property type="molecule type" value="Genomic_DNA"/>
</dbReference>
<organism evidence="1 2">
    <name type="scientific">Anaerocolumna jejuensis DSM 15929</name>
    <dbReference type="NCBI Taxonomy" id="1121322"/>
    <lineage>
        <taxon>Bacteria</taxon>
        <taxon>Bacillati</taxon>
        <taxon>Bacillota</taxon>
        <taxon>Clostridia</taxon>
        <taxon>Lachnospirales</taxon>
        <taxon>Lachnospiraceae</taxon>
        <taxon>Anaerocolumna</taxon>
    </lineage>
</organism>
<dbReference type="InterPro" id="IPR024747">
    <property type="entry name" value="Pyridox_Oxase-rel"/>
</dbReference>
<dbReference type="AlphaFoldDB" id="A0A1M6QVZ1"/>